<feature type="region of interest" description="Disordered" evidence="1">
    <location>
        <begin position="1"/>
        <end position="20"/>
    </location>
</feature>
<organism evidence="2 3">
    <name type="scientific">Aphis craccivora</name>
    <name type="common">Cowpea aphid</name>
    <dbReference type="NCBI Taxonomy" id="307492"/>
    <lineage>
        <taxon>Eukaryota</taxon>
        <taxon>Metazoa</taxon>
        <taxon>Ecdysozoa</taxon>
        <taxon>Arthropoda</taxon>
        <taxon>Hexapoda</taxon>
        <taxon>Insecta</taxon>
        <taxon>Pterygota</taxon>
        <taxon>Neoptera</taxon>
        <taxon>Paraneoptera</taxon>
        <taxon>Hemiptera</taxon>
        <taxon>Sternorrhyncha</taxon>
        <taxon>Aphidomorpha</taxon>
        <taxon>Aphidoidea</taxon>
        <taxon>Aphididae</taxon>
        <taxon>Aphidini</taxon>
        <taxon>Aphis</taxon>
        <taxon>Aphis</taxon>
    </lineage>
</organism>
<gene>
    <name evidence="2" type="ORF">FWK35_00032688</name>
</gene>
<dbReference type="AlphaFoldDB" id="A0A6G0VZ62"/>
<evidence type="ECO:0000256" key="1">
    <source>
        <dbReference type="SAM" id="MobiDB-lite"/>
    </source>
</evidence>
<evidence type="ECO:0000313" key="3">
    <source>
        <dbReference type="Proteomes" id="UP000478052"/>
    </source>
</evidence>
<protein>
    <submittedName>
        <fullName evidence="2">Uncharacterized protein</fullName>
    </submittedName>
</protein>
<feature type="non-terminal residue" evidence="2">
    <location>
        <position position="453"/>
    </location>
</feature>
<name>A0A6G0VZ62_APHCR</name>
<comment type="caution">
    <text evidence="2">The sequence shown here is derived from an EMBL/GenBank/DDBJ whole genome shotgun (WGS) entry which is preliminary data.</text>
</comment>
<reference evidence="2 3" key="1">
    <citation type="submission" date="2019-08" db="EMBL/GenBank/DDBJ databases">
        <title>Whole genome of Aphis craccivora.</title>
        <authorList>
            <person name="Voronova N.V."/>
            <person name="Shulinski R.S."/>
            <person name="Bandarenka Y.V."/>
            <person name="Zhorov D.G."/>
            <person name="Warner D."/>
        </authorList>
    </citation>
    <scope>NUCLEOTIDE SEQUENCE [LARGE SCALE GENOMIC DNA]</scope>
    <source>
        <strain evidence="2">180601</strain>
        <tissue evidence="2">Whole Body</tissue>
    </source>
</reference>
<accession>A0A6G0VZ62</accession>
<proteinExistence type="predicted"/>
<dbReference type="OrthoDB" id="6630995at2759"/>
<dbReference type="PANTHER" id="PTHR10773:SF19">
    <property type="match status" value="1"/>
</dbReference>
<dbReference type="EMBL" id="VUJU01010230">
    <property type="protein sequence ID" value="KAF0715180.1"/>
    <property type="molecule type" value="Genomic_DNA"/>
</dbReference>
<evidence type="ECO:0000313" key="2">
    <source>
        <dbReference type="EMBL" id="KAF0715180.1"/>
    </source>
</evidence>
<dbReference type="Proteomes" id="UP000478052">
    <property type="component" value="Unassembled WGS sequence"/>
</dbReference>
<sequence length="453" mass="52429">MNIKKQKVNNGEEHITKSGKNVPSKNVKFENLCKNTCVFKCRDNFFDDAVIEINNNYYLLSRKDKFGFLLNFTERKDCKPVYTVHASKNDFSLTPPDENRGKKTLIKSHYCRATTDKQYLDSALNVTKMYDCYKTLCSEENEQCLSINLYREIFNNEFNLSFFCPKKNLCNLCAEYEASEKKNSIEDKKKEEYENHIMNKEIMRIERDDDKIINADTAVICFDLQNVITLPKTNVGNAFYKRKLCVYNMTAHCNLTKKVYCAIWSEATVGRSENDLACAVLRCLVAILADNPNIKNIVTWSDSCVPQNQVDNAHSQIEKSLMHIEVWSPIGLIRALLNVNRKSPFEIIQMTINDLKNYHRMSKNYKVNVIPFGKIAQINFSLSNLPYVKYKTCHGIKEFVDANISDDNGPDFALNLFNKLEEVSINNKITKEKANDIRTLYNLMADNDKVFYE</sequence>
<keyword evidence="3" id="KW-1185">Reference proteome</keyword>
<dbReference type="PANTHER" id="PTHR10773">
    <property type="entry name" value="DNA-DIRECTED RNA POLYMERASES I, II, AND III SUBUNIT RPABC2"/>
    <property type="match status" value="1"/>
</dbReference>